<organism evidence="2 3">
    <name type="scientific">Rhizophagus irregularis (strain DAOM 181602 / DAOM 197198 / MUCL 43194)</name>
    <name type="common">Arbuscular mycorrhizal fungus</name>
    <name type="synonym">Glomus intraradices</name>
    <dbReference type="NCBI Taxonomy" id="747089"/>
    <lineage>
        <taxon>Eukaryota</taxon>
        <taxon>Fungi</taxon>
        <taxon>Fungi incertae sedis</taxon>
        <taxon>Mucoromycota</taxon>
        <taxon>Glomeromycotina</taxon>
        <taxon>Glomeromycetes</taxon>
        <taxon>Glomerales</taxon>
        <taxon>Glomeraceae</taxon>
        <taxon>Rhizophagus</taxon>
    </lineage>
</organism>
<keyword evidence="1" id="KW-0472">Membrane</keyword>
<accession>A0A2P4Q903</accession>
<dbReference type="Proteomes" id="UP000018888">
    <property type="component" value="Unassembled WGS sequence"/>
</dbReference>
<protein>
    <submittedName>
        <fullName evidence="2">Uncharacterized protein</fullName>
    </submittedName>
</protein>
<name>A0A2P4Q903_RHIID</name>
<evidence type="ECO:0000313" key="3">
    <source>
        <dbReference type="Proteomes" id="UP000018888"/>
    </source>
</evidence>
<dbReference type="EMBL" id="AUPC02000075">
    <property type="protein sequence ID" value="POG74130.1"/>
    <property type="molecule type" value="Genomic_DNA"/>
</dbReference>
<dbReference type="VEuPathDB" id="FungiDB:RhiirFUN_012829"/>
<proteinExistence type="predicted"/>
<sequence>MNEKYSDFNLIFNPPNYEKILFGFREERLLHNKFFIFQLRFSIPENILKKKITSLHQKTLSSKLTTTLASKFLALAWSRAQQDNFPFLDTCNVYFNYKEIQTTPIKTHATLTKIFLIGINLHVDKNLPDIWARQSRDIDKIFSKDDIYSLWRWLLFHDTSGLNKGSGVTIMITDKIAKDLQHTEFVEGRIINLIFGFKKSNQLNVTCCYLPPSPKIDITKFKISAICVNRFIFLFFFLILLLGGCSWESSWI</sequence>
<keyword evidence="1" id="KW-1133">Transmembrane helix</keyword>
<reference evidence="2 3" key="1">
    <citation type="journal article" date="2013" name="Proc. Natl. Acad. Sci. U.S.A.">
        <title>Genome of an arbuscular mycorrhizal fungus provides insight into the oldest plant symbiosis.</title>
        <authorList>
            <person name="Tisserant E."/>
            <person name="Malbreil M."/>
            <person name="Kuo A."/>
            <person name="Kohler A."/>
            <person name="Symeonidi A."/>
            <person name="Balestrini R."/>
            <person name="Charron P."/>
            <person name="Duensing N."/>
            <person name="Frei Dit Frey N."/>
            <person name="Gianinazzi-Pearson V."/>
            <person name="Gilbert L.B."/>
            <person name="Handa Y."/>
            <person name="Herr J.R."/>
            <person name="Hijri M."/>
            <person name="Koul R."/>
            <person name="Kawaguchi M."/>
            <person name="Krajinski F."/>
            <person name="Lammers P.J."/>
            <person name="Masclaux F.G."/>
            <person name="Murat C."/>
            <person name="Morin E."/>
            <person name="Ndikumana S."/>
            <person name="Pagni M."/>
            <person name="Petitpierre D."/>
            <person name="Requena N."/>
            <person name="Rosikiewicz P."/>
            <person name="Riley R."/>
            <person name="Saito K."/>
            <person name="San Clemente H."/>
            <person name="Shapiro H."/>
            <person name="van Tuinen D."/>
            <person name="Becard G."/>
            <person name="Bonfante P."/>
            <person name="Paszkowski U."/>
            <person name="Shachar-Hill Y.Y."/>
            <person name="Tuskan G.A."/>
            <person name="Young P.W."/>
            <person name="Sanders I.R."/>
            <person name="Henrissat B."/>
            <person name="Rensing S.A."/>
            <person name="Grigoriev I.V."/>
            <person name="Corradi N."/>
            <person name="Roux C."/>
            <person name="Martin F."/>
        </authorList>
    </citation>
    <scope>NUCLEOTIDE SEQUENCE [LARGE SCALE GENOMIC DNA]</scope>
    <source>
        <strain evidence="2 3">DAOM 197198</strain>
    </source>
</reference>
<dbReference type="AlphaFoldDB" id="A0A2P4Q903"/>
<evidence type="ECO:0000256" key="1">
    <source>
        <dbReference type="SAM" id="Phobius"/>
    </source>
</evidence>
<feature type="transmembrane region" description="Helical" evidence="1">
    <location>
        <begin position="223"/>
        <end position="243"/>
    </location>
</feature>
<evidence type="ECO:0000313" key="2">
    <source>
        <dbReference type="EMBL" id="POG74130.1"/>
    </source>
</evidence>
<keyword evidence="3" id="KW-1185">Reference proteome</keyword>
<reference evidence="2 3" key="2">
    <citation type="journal article" date="2018" name="New Phytol.">
        <title>High intraspecific genome diversity in the model arbuscular mycorrhizal symbiont Rhizophagus irregularis.</title>
        <authorList>
            <person name="Chen E.C.H."/>
            <person name="Morin E."/>
            <person name="Beaudet D."/>
            <person name="Noel J."/>
            <person name="Yildirir G."/>
            <person name="Ndikumana S."/>
            <person name="Charron P."/>
            <person name="St-Onge C."/>
            <person name="Giorgi J."/>
            <person name="Kruger M."/>
            <person name="Marton T."/>
            <person name="Ropars J."/>
            <person name="Grigoriev I.V."/>
            <person name="Hainaut M."/>
            <person name="Henrissat B."/>
            <person name="Roux C."/>
            <person name="Martin F."/>
            <person name="Corradi N."/>
        </authorList>
    </citation>
    <scope>NUCLEOTIDE SEQUENCE [LARGE SCALE GENOMIC DNA]</scope>
    <source>
        <strain evidence="2 3">DAOM 197198</strain>
    </source>
</reference>
<comment type="caution">
    <text evidence="2">The sequence shown here is derived from an EMBL/GenBank/DDBJ whole genome shotgun (WGS) entry which is preliminary data.</text>
</comment>
<gene>
    <name evidence="2" type="ORF">GLOIN_2v1579716</name>
</gene>
<keyword evidence="1" id="KW-0812">Transmembrane</keyword>